<dbReference type="Proteomes" id="UP000184295">
    <property type="component" value="Unassembled WGS sequence"/>
</dbReference>
<evidence type="ECO:0000313" key="2">
    <source>
        <dbReference type="Proteomes" id="UP000184295"/>
    </source>
</evidence>
<dbReference type="SUPFAM" id="SSF102588">
    <property type="entry name" value="LmbE-like"/>
    <property type="match status" value="1"/>
</dbReference>
<reference evidence="2" key="1">
    <citation type="submission" date="2016-11" db="EMBL/GenBank/DDBJ databases">
        <authorList>
            <person name="Varghese N."/>
            <person name="Submissions S."/>
        </authorList>
    </citation>
    <scope>NUCLEOTIDE SEQUENCE [LARGE SCALE GENOMIC DNA]</scope>
    <source>
        <strain evidence="2">DSM 19514</strain>
    </source>
</reference>
<dbReference type="EMBL" id="FQUL01000030">
    <property type="protein sequence ID" value="SHE85507.1"/>
    <property type="molecule type" value="Genomic_DNA"/>
</dbReference>
<dbReference type="Gene3D" id="3.40.50.10320">
    <property type="entry name" value="LmbE-like"/>
    <property type="match status" value="1"/>
</dbReference>
<dbReference type="InterPro" id="IPR024078">
    <property type="entry name" value="LmbE-like_dom_sf"/>
</dbReference>
<organism evidence="1 2">
    <name type="scientific">Ferrithrix thermotolerans DSM 19514</name>
    <dbReference type="NCBI Taxonomy" id="1121881"/>
    <lineage>
        <taxon>Bacteria</taxon>
        <taxon>Bacillati</taxon>
        <taxon>Actinomycetota</taxon>
        <taxon>Acidimicrobiia</taxon>
        <taxon>Acidimicrobiales</taxon>
        <taxon>Acidimicrobiaceae</taxon>
        <taxon>Ferrithrix</taxon>
    </lineage>
</organism>
<dbReference type="AlphaFoldDB" id="A0A1M4WWH6"/>
<dbReference type="InterPro" id="IPR003737">
    <property type="entry name" value="GlcNAc_PI_deacetylase-related"/>
</dbReference>
<gene>
    <name evidence="1" type="ORF">SAMN02745225_01809</name>
</gene>
<proteinExistence type="predicted"/>
<name>A0A1M4WWH6_9ACTN</name>
<accession>A0A1M4WWH6</accession>
<dbReference type="GO" id="GO:0016137">
    <property type="term" value="P:glycoside metabolic process"/>
    <property type="evidence" value="ECO:0007669"/>
    <property type="project" value="UniProtKB-ARBA"/>
</dbReference>
<dbReference type="PANTHER" id="PTHR12993:SF28">
    <property type="entry name" value="LMBE FAMILY PROTEIN"/>
    <property type="match status" value="1"/>
</dbReference>
<dbReference type="Pfam" id="PF02585">
    <property type="entry name" value="PIG-L"/>
    <property type="match status" value="1"/>
</dbReference>
<dbReference type="GO" id="GO:0016811">
    <property type="term" value="F:hydrolase activity, acting on carbon-nitrogen (but not peptide) bonds, in linear amides"/>
    <property type="evidence" value="ECO:0007669"/>
    <property type="project" value="TreeGrafter"/>
</dbReference>
<dbReference type="STRING" id="1121881.SAMN02745225_01809"/>
<protein>
    <submittedName>
        <fullName evidence="1">N-acetylglucosaminyl deacetylase, LmbE family</fullName>
    </submittedName>
</protein>
<keyword evidence="2" id="KW-1185">Reference proteome</keyword>
<evidence type="ECO:0000313" key="1">
    <source>
        <dbReference type="EMBL" id="SHE85507.1"/>
    </source>
</evidence>
<dbReference type="PANTHER" id="PTHR12993">
    <property type="entry name" value="N-ACETYLGLUCOSAMINYL-PHOSPHATIDYLINOSITOL DE-N-ACETYLASE-RELATED"/>
    <property type="match status" value="1"/>
</dbReference>
<sequence length="260" mass="28961">MTPTMTKNLATYLKNQNIEVTKNLTTPKVALAIGAHPDDIEFGCGGTLAKWADQGCKIAHLVLTDGSKGSWRQDMDRNELIKVRQLEAVAAAAEITDKTDVTFLGYVDGELPHSIEVASKIAEHIRKIRPDVVLGHDPWKMYRLHPDHRNAGLNLTDAVVIARDPLFLPNSAYPYFRPTHLLLWEAEIEDHFEEIEETVSKKAKALLAHRSQLETSMGIHNPDDPAERDELTRRIADMSTQTGAPKGLRGAEAFKLISDI</sequence>
<dbReference type="OrthoDB" id="116799at2"/>